<accession>A0A834WH00</accession>
<dbReference type="Pfam" id="PF07714">
    <property type="entry name" value="PK_Tyr_Ser-Thr"/>
    <property type="match status" value="1"/>
</dbReference>
<reference evidence="15" key="1">
    <citation type="submission" date="2020-09" db="EMBL/GenBank/DDBJ databases">
        <title>Genome-Enabled Discovery of Anthraquinone Biosynthesis in Senna tora.</title>
        <authorList>
            <person name="Kang S.-H."/>
            <person name="Pandey R.P."/>
            <person name="Lee C.-M."/>
            <person name="Sim J.-S."/>
            <person name="Jeong J.-T."/>
            <person name="Choi B.-S."/>
            <person name="Jung M."/>
            <person name="Ginzburg D."/>
            <person name="Zhao K."/>
            <person name="Won S.Y."/>
            <person name="Oh T.-J."/>
            <person name="Yu Y."/>
            <person name="Kim N.-H."/>
            <person name="Lee O.R."/>
            <person name="Lee T.-H."/>
            <person name="Bashyal P."/>
            <person name="Kim T.-S."/>
            <person name="Lee W.-H."/>
            <person name="Kawkins C."/>
            <person name="Kim C.-K."/>
            <person name="Kim J.S."/>
            <person name="Ahn B.O."/>
            <person name="Rhee S.Y."/>
            <person name="Sohng J.K."/>
        </authorList>
    </citation>
    <scope>NUCLEOTIDE SEQUENCE</scope>
    <source>
        <tissue evidence="15">Leaf</tissue>
    </source>
</reference>
<keyword evidence="4 13" id="KW-0812">Transmembrane</keyword>
<evidence type="ECO:0000256" key="13">
    <source>
        <dbReference type="SAM" id="Phobius"/>
    </source>
</evidence>
<dbReference type="Gene3D" id="1.10.510.10">
    <property type="entry name" value="Transferase(Phosphotransferase) domain 1"/>
    <property type="match status" value="1"/>
</dbReference>
<evidence type="ECO:0000256" key="5">
    <source>
        <dbReference type="ARBA" id="ARBA00022729"/>
    </source>
</evidence>
<evidence type="ECO:0000256" key="12">
    <source>
        <dbReference type="PROSITE-ProRule" id="PRU10141"/>
    </source>
</evidence>
<evidence type="ECO:0000256" key="2">
    <source>
        <dbReference type="ARBA" id="ARBA00022527"/>
    </source>
</evidence>
<proteinExistence type="predicted"/>
<dbReference type="GO" id="GO:0004674">
    <property type="term" value="F:protein serine/threonine kinase activity"/>
    <property type="evidence" value="ECO:0007669"/>
    <property type="project" value="UniProtKB-KW"/>
</dbReference>
<dbReference type="PROSITE" id="PS50011">
    <property type="entry name" value="PROTEIN_KINASE_DOM"/>
    <property type="match status" value="1"/>
</dbReference>
<dbReference type="GO" id="GO:0016020">
    <property type="term" value="C:membrane"/>
    <property type="evidence" value="ECO:0007669"/>
    <property type="project" value="UniProtKB-SubCell"/>
</dbReference>
<dbReference type="InterPro" id="IPR000719">
    <property type="entry name" value="Prot_kinase_dom"/>
</dbReference>
<dbReference type="OrthoDB" id="544400at2759"/>
<keyword evidence="8 12" id="KW-0067">ATP-binding</keyword>
<dbReference type="PROSITE" id="PS00107">
    <property type="entry name" value="PROTEIN_KINASE_ATP"/>
    <property type="match status" value="1"/>
</dbReference>
<dbReference type="InterPro" id="IPR025287">
    <property type="entry name" value="WAK_GUB"/>
</dbReference>
<dbReference type="InterPro" id="IPR045874">
    <property type="entry name" value="LRK10/LRL21-25-like"/>
</dbReference>
<name>A0A834WH00_9FABA</name>
<dbReference type="GO" id="GO:0005524">
    <property type="term" value="F:ATP binding"/>
    <property type="evidence" value="ECO:0007669"/>
    <property type="project" value="UniProtKB-UniRule"/>
</dbReference>
<dbReference type="EMBL" id="JAAIUW010000009">
    <property type="protein sequence ID" value="KAF7816709.1"/>
    <property type="molecule type" value="Genomic_DNA"/>
</dbReference>
<dbReference type="InterPro" id="IPR001245">
    <property type="entry name" value="Ser-Thr/Tyr_kinase_cat_dom"/>
</dbReference>
<keyword evidence="10 13" id="KW-0472">Membrane</keyword>
<keyword evidence="16" id="KW-1185">Reference proteome</keyword>
<dbReference type="SMART" id="SM00220">
    <property type="entry name" value="S_TKc"/>
    <property type="match status" value="1"/>
</dbReference>
<keyword evidence="9 13" id="KW-1133">Transmembrane helix</keyword>
<evidence type="ECO:0000256" key="6">
    <source>
        <dbReference type="ARBA" id="ARBA00022741"/>
    </source>
</evidence>
<keyword evidence="6 12" id="KW-0547">Nucleotide-binding</keyword>
<feature type="domain" description="Protein kinase" evidence="14">
    <location>
        <begin position="396"/>
        <end position="673"/>
    </location>
</feature>
<feature type="transmembrane region" description="Helical" evidence="13">
    <location>
        <begin position="332"/>
        <end position="358"/>
    </location>
</feature>
<evidence type="ECO:0000256" key="3">
    <source>
        <dbReference type="ARBA" id="ARBA00022679"/>
    </source>
</evidence>
<dbReference type="InterPro" id="IPR008271">
    <property type="entry name" value="Ser/Thr_kinase_AS"/>
</dbReference>
<keyword evidence="2" id="KW-0723">Serine/threonine-protein kinase</keyword>
<evidence type="ECO:0000256" key="1">
    <source>
        <dbReference type="ARBA" id="ARBA00004479"/>
    </source>
</evidence>
<dbReference type="Gene3D" id="3.30.200.20">
    <property type="entry name" value="Phosphorylase Kinase, domain 1"/>
    <property type="match status" value="1"/>
</dbReference>
<dbReference type="PROSITE" id="PS00108">
    <property type="entry name" value="PROTEIN_KINASE_ST"/>
    <property type="match status" value="1"/>
</dbReference>
<feature type="binding site" evidence="12">
    <location>
        <position position="424"/>
    </location>
    <ligand>
        <name>ATP</name>
        <dbReference type="ChEBI" id="CHEBI:30616"/>
    </ligand>
</feature>
<protein>
    <submittedName>
        <fullName evidence="15">Rust resistance kinase Lr10-like</fullName>
    </submittedName>
</protein>
<dbReference type="Pfam" id="PF13947">
    <property type="entry name" value="GUB_WAK_bind"/>
    <property type="match status" value="1"/>
</dbReference>
<dbReference type="GO" id="GO:0030247">
    <property type="term" value="F:polysaccharide binding"/>
    <property type="evidence" value="ECO:0007669"/>
    <property type="project" value="InterPro"/>
</dbReference>
<evidence type="ECO:0000256" key="4">
    <source>
        <dbReference type="ARBA" id="ARBA00022692"/>
    </source>
</evidence>
<evidence type="ECO:0000313" key="16">
    <source>
        <dbReference type="Proteomes" id="UP000634136"/>
    </source>
</evidence>
<gene>
    <name evidence="15" type="ORF">G2W53_030678</name>
</gene>
<evidence type="ECO:0000313" key="15">
    <source>
        <dbReference type="EMBL" id="KAF7816709.1"/>
    </source>
</evidence>
<dbReference type="FunFam" id="3.30.200.20:FF:000178">
    <property type="entry name" value="serine/threonine-protein kinase PBS1-like"/>
    <property type="match status" value="1"/>
</dbReference>
<dbReference type="InterPro" id="IPR011009">
    <property type="entry name" value="Kinase-like_dom_sf"/>
</dbReference>
<dbReference type="InterPro" id="IPR017441">
    <property type="entry name" value="Protein_kinase_ATP_BS"/>
</dbReference>
<keyword evidence="3" id="KW-0808">Transferase</keyword>
<dbReference type="SUPFAM" id="SSF56112">
    <property type="entry name" value="Protein kinase-like (PK-like)"/>
    <property type="match status" value="1"/>
</dbReference>
<evidence type="ECO:0000256" key="7">
    <source>
        <dbReference type="ARBA" id="ARBA00022777"/>
    </source>
</evidence>
<evidence type="ECO:0000256" key="8">
    <source>
        <dbReference type="ARBA" id="ARBA00022840"/>
    </source>
</evidence>
<sequence length="724" mass="82298">MEYNSCIEGHKLDKQRYSSMKLGSMLYLQGDEGSNKSIVWDMLRTGTAVIPPNFNILCKPNMKHHHKPNEEEDYRRNIHIITHKSLRLNISHHNTCKAKHGISEACSSSCAGHKISDPFRLKHDPHHCGDERYELACEDNQLVQYLQNGKYNVVNIDYNNFTIRLRDANIIPDFNYSSLSLPPYSLSDYNFTQTDTYSILSIKRSVNDGDMLVQPLTEPIILVRCEHPVHSSLYVDTAPCITRTNPFYFYVLAGTGYLPDLGLRGDCRIELLYMTSSPLHTNASCTHIHRLLLYGFDLSWFDFNYTFCPLTTFHSLHNLLVPHCRTTYMRPAFLSIGLFTAAKSIVVGTPLVLALLIYKWRRRHLSMYDNIEDFLQSDNNIMPIRYSYKDIKKMTRGFKIKLGKGGYGSVFRGQLRSGRIVAIKMLDKAKTGGQDFINEVATLGRIHHVNVVHLIGYCVEASKHALIYEFMENGSLDKYIHSQQDHSSLNIEKLYAISLGIARGIKYLHNGCDMQILHFDIKPHNILLDDNFNPKVSDFGLARLYSTDDSIVSLTAARGTIGYMAPELFYKNVGGVSYKADVYSFGMLLMEMASRRKSFSTLAEHSSQHYLPFWVYDQLNEGKEINVINATEEEMKLAKKMMIVALWCIQTKPSDRPSMNSVVEMLERDNEDLQLPGEPCLYSNDLPETEVEDATCSTCLLSSAASASDSKYSVATILAQESRG</sequence>
<organism evidence="15 16">
    <name type="scientific">Senna tora</name>
    <dbReference type="NCBI Taxonomy" id="362788"/>
    <lineage>
        <taxon>Eukaryota</taxon>
        <taxon>Viridiplantae</taxon>
        <taxon>Streptophyta</taxon>
        <taxon>Embryophyta</taxon>
        <taxon>Tracheophyta</taxon>
        <taxon>Spermatophyta</taxon>
        <taxon>Magnoliopsida</taxon>
        <taxon>eudicotyledons</taxon>
        <taxon>Gunneridae</taxon>
        <taxon>Pentapetalae</taxon>
        <taxon>rosids</taxon>
        <taxon>fabids</taxon>
        <taxon>Fabales</taxon>
        <taxon>Fabaceae</taxon>
        <taxon>Caesalpinioideae</taxon>
        <taxon>Cassia clade</taxon>
        <taxon>Senna</taxon>
    </lineage>
</organism>
<dbReference type="PANTHER" id="PTHR27009">
    <property type="entry name" value="RUST RESISTANCE KINASE LR10-RELATED"/>
    <property type="match status" value="1"/>
</dbReference>
<comment type="caution">
    <text evidence="15">The sequence shown here is derived from an EMBL/GenBank/DDBJ whole genome shotgun (WGS) entry which is preliminary data.</text>
</comment>
<dbReference type="Proteomes" id="UP000634136">
    <property type="component" value="Unassembled WGS sequence"/>
</dbReference>
<keyword evidence="11" id="KW-0325">Glycoprotein</keyword>
<dbReference type="FunFam" id="1.10.510.10:FF:000590">
    <property type="entry name" value="PR5-like receptor kinase"/>
    <property type="match status" value="1"/>
</dbReference>
<evidence type="ECO:0000256" key="9">
    <source>
        <dbReference type="ARBA" id="ARBA00022989"/>
    </source>
</evidence>
<keyword evidence="7 15" id="KW-0418">Kinase</keyword>
<evidence type="ECO:0000259" key="14">
    <source>
        <dbReference type="PROSITE" id="PS50011"/>
    </source>
</evidence>
<evidence type="ECO:0000256" key="11">
    <source>
        <dbReference type="ARBA" id="ARBA00023180"/>
    </source>
</evidence>
<evidence type="ECO:0000256" key="10">
    <source>
        <dbReference type="ARBA" id="ARBA00023136"/>
    </source>
</evidence>
<keyword evidence="5" id="KW-0732">Signal</keyword>
<dbReference type="AlphaFoldDB" id="A0A834WH00"/>
<comment type="subcellular location">
    <subcellularLocation>
        <location evidence="1">Membrane</location>
        <topology evidence="1">Single-pass type I membrane protein</topology>
    </subcellularLocation>
</comment>